<dbReference type="SUPFAM" id="SSF56176">
    <property type="entry name" value="FAD-binding/transporter-associated domain-like"/>
    <property type="match status" value="1"/>
</dbReference>
<dbReference type="PROSITE" id="PS51387">
    <property type="entry name" value="FAD_PCMH"/>
    <property type="match status" value="1"/>
</dbReference>
<dbReference type="GO" id="GO:0071949">
    <property type="term" value="F:FAD binding"/>
    <property type="evidence" value="ECO:0007669"/>
    <property type="project" value="InterPro"/>
</dbReference>
<dbReference type="PANTHER" id="PTHR11748">
    <property type="entry name" value="D-LACTATE DEHYDROGENASE"/>
    <property type="match status" value="1"/>
</dbReference>
<dbReference type="InterPro" id="IPR036318">
    <property type="entry name" value="FAD-bd_PCMH-like_sf"/>
</dbReference>
<dbReference type="InterPro" id="IPR006094">
    <property type="entry name" value="Oxid_FAD_bind_N"/>
</dbReference>
<dbReference type="RefSeq" id="WP_185661806.1">
    <property type="nucleotide sequence ID" value="NZ_CAWPOO010000013.1"/>
</dbReference>
<protein>
    <submittedName>
        <fullName evidence="2">FAD-binding oxidoreductase</fullName>
    </submittedName>
</protein>
<sequence length="448" mass="48240">MPALKVQQFADAVRSEIGADRVSDDPATLRSVSRDYAWLSPILSPLVEGKITDFVVYPENADELSAITSLAYKYNVGLTPRGKGTGNYGQSVPQGPGAVVDTSRMQQILEIGDGFMRAEAGVPFTKLEAAANKTGQELSIFPSTTNSYLGGFLSGGSGGTGSVAHGFLWNGFVKQLKIVPCLEESAPFVVDAPDTLDHLHGYGTTGLIAEATIKLVPKTDWTALFASFPADAWEAATAFGMRTMKAATLPRLLSVDQASFLKFFPEHPGLARDRISVRLISDPTMLAEYESWLDEMGGKVESIDPKACTLQTFLSYNHVSLRAKQSDPGLCHLQIGGPAVIDRIDQITSILPESTVHLDGMKVSGTPGYGGILISRFVNRATLYEAMAELKSMGCIVVNPHHWYLGLGHYPTLSEVLRVSALVDPKGLLNPGRFPPKEVIAQNSKELA</sequence>
<dbReference type="InterPro" id="IPR016166">
    <property type="entry name" value="FAD-bd_PCMH"/>
</dbReference>
<organism evidence="2 3">
    <name type="scientific">Pelagicoccus albus</name>
    <dbReference type="NCBI Taxonomy" id="415222"/>
    <lineage>
        <taxon>Bacteria</taxon>
        <taxon>Pseudomonadati</taxon>
        <taxon>Verrucomicrobiota</taxon>
        <taxon>Opitutia</taxon>
        <taxon>Puniceicoccales</taxon>
        <taxon>Pelagicoccaceae</taxon>
        <taxon>Pelagicoccus</taxon>
    </lineage>
</organism>
<evidence type="ECO:0000313" key="3">
    <source>
        <dbReference type="Proteomes" id="UP000526501"/>
    </source>
</evidence>
<comment type="caution">
    <text evidence="2">The sequence shown here is derived from an EMBL/GenBank/DDBJ whole genome shotgun (WGS) entry which is preliminary data.</text>
</comment>
<gene>
    <name evidence="2" type="ORF">H5P27_17950</name>
</gene>
<accession>A0A7X1B945</accession>
<dbReference type="AlphaFoldDB" id="A0A7X1B945"/>
<dbReference type="Gene3D" id="3.30.465.10">
    <property type="match status" value="1"/>
</dbReference>
<dbReference type="InterPro" id="IPR016169">
    <property type="entry name" value="FAD-bd_PCMH_sub2"/>
</dbReference>
<evidence type="ECO:0000313" key="2">
    <source>
        <dbReference type="EMBL" id="MBC2607943.1"/>
    </source>
</evidence>
<dbReference type="EMBL" id="JACHVC010000013">
    <property type="protein sequence ID" value="MBC2607943.1"/>
    <property type="molecule type" value="Genomic_DNA"/>
</dbReference>
<name>A0A7X1B945_9BACT</name>
<dbReference type="GO" id="GO:0008720">
    <property type="term" value="F:D-lactate dehydrogenase (NAD+) activity"/>
    <property type="evidence" value="ECO:0007669"/>
    <property type="project" value="TreeGrafter"/>
</dbReference>
<dbReference type="PANTHER" id="PTHR11748:SF118">
    <property type="entry name" value="ALKYLDIHYDROXYACETONEPHOSPHATE SYNTHASE (PRECURSOR)"/>
    <property type="match status" value="1"/>
</dbReference>
<evidence type="ECO:0000259" key="1">
    <source>
        <dbReference type="PROSITE" id="PS51387"/>
    </source>
</evidence>
<proteinExistence type="predicted"/>
<reference evidence="2 3" key="1">
    <citation type="submission" date="2020-07" db="EMBL/GenBank/DDBJ databases">
        <authorList>
            <person name="Feng X."/>
        </authorList>
    </citation>
    <scope>NUCLEOTIDE SEQUENCE [LARGE SCALE GENOMIC DNA]</scope>
    <source>
        <strain evidence="2 3">JCM23202</strain>
    </source>
</reference>
<dbReference type="GO" id="GO:0004458">
    <property type="term" value="F:D-lactate dehydrogenase (cytochrome) activity"/>
    <property type="evidence" value="ECO:0007669"/>
    <property type="project" value="TreeGrafter"/>
</dbReference>
<dbReference type="Pfam" id="PF01565">
    <property type="entry name" value="FAD_binding_4"/>
    <property type="match status" value="1"/>
</dbReference>
<dbReference type="Proteomes" id="UP000526501">
    <property type="component" value="Unassembled WGS sequence"/>
</dbReference>
<dbReference type="GO" id="GO:1903457">
    <property type="term" value="P:lactate catabolic process"/>
    <property type="evidence" value="ECO:0007669"/>
    <property type="project" value="TreeGrafter"/>
</dbReference>
<feature type="domain" description="FAD-binding PCMH-type" evidence="1">
    <location>
        <begin position="47"/>
        <end position="218"/>
    </location>
</feature>
<keyword evidence="3" id="KW-1185">Reference proteome</keyword>